<comment type="similarity">
    <text evidence="1">Belongs to the TMEM70 family.</text>
</comment>
<dbReference type="PANTHER" id="PTHR13281:SF0">
    <property type="entry name" value="TRANSMEMBRANE PROTEIN 70, MITOCHONDRIAL"/>
    <property type="match status" value="1"/>
</dbReference>
<dbReference type="Pfam" id="PF06979">
    <property type="entry name" value="TMEM70"/>
    <property type="match status" value="1"/>
</dbReference>
<keyword evidence="2" id="KW-0472">Membrane</keyword>
<dbReference type="InterPro" id="IPR045325">
    <property type="entry name" value="TMEM70/TMEM186/TMEM223"/>
</dbReference>
<reference evidence="3 4" key="1">
    <citation type="submission" date="2023-11" db="EMBL/GenBank/DDBJ databases">
        <title>Halocaridina rubra genome assembly.</title>
        <authorList>
            <person name="Smith C."/>
        </authorList>
    </citation>
    <scope>NUCLEOTIDE SEQUENCE [LARGE SCALE GENOMIC DNA]</scope>
    <source>
        <strain evidence="3">EP-1</strain>
        <tissue evidence="3">Whole</tissue>
    </source>
</reference>
<feature type="transmembrane region" description="Helical" evidence="2">
    <location>
        <begin position="98"/>
        <end position="115"/>
    </location>
</feature>
<dbReference type="AlphaFoldDB" id="A0AAN8X4Y4"/>
<keyword evidence="2" id="KW-1133">Transmembrane helix</keyword>
<sequence length="239" mass="27506">MSSNGVLRCILQCSRSNNSLFLRLQPLPTATARRPACVGLLQVHMEKKPLFWRCLYSSSRHQQKPQDAKLPDEVDIGPGTWKEIYYGILTTQVRMTKLFSLSTSMLGLMMQPVLMQKFVHANVGFAIAAGSFIGFFTFVTPLLIHWITKKYVTRLEYDPQADLYSATTLSFFLREKKIHFKVDDVKVPDVPGLFTTFHVKNKALFVEPQRFQNIEHYGRIMGYDKPIDFSMEEEDEKGK</sequence>
<organism evidence="3 4">
    <name type="scientific">Halocaridina rubra</name>
    <name type="common">Hawaiian red shrimp</name>
    <dbReference type="NCBI Taxonomy" id="373956"/>
    <lineage>
        <taxon>Eukaryota</taxon>
        <taxon>Metazoa</taxon>
        <taxon>Ecdysozoa</taxon>
        <taxon>Arthropoda</taxon>
        <taxon>Crustacea</taxon>
        <taxon>Multicrustacea</taxon>
        <taxon>Malacostraca</taxon>
        <taxon>Eumalacostraca</taxon>
        <taxon>Eucarida</taxon>
        <taxon>Decapoda</taxon>
        <taxon>Pleocyemata</taxon>
        <taxon>Caridea</taxon>
        <taxon>Atyoidea</taxon>
        <taxon>Atyidae</taxon>
        <taxon>Halocaridina</taxon>
    </lineage>
</organism>
<keyword evidence="4" id="KW-1185">Reference proteome</keyword>
<accession>A0AAN8X4Y4</accession>
<proteinExistence type="inferred from homology"/>
<name>A0AAN8X4Y4_HALRR</name>
<feature type="transmembrane region" description="Helical" evidence="2">
    <location>
        <begin position="121"/>
        <end position="144"/>
    </location>
</feature>
<evidence type="ECO:0000256" key="1">
    <source>
        <dbReference type="ARBA" id="ARBA00005280"/>
    </source>
</evidence>
<dbReference type="InterPro" id="IPR009724">
    <property type="entry name" value="TMEM70"/>
</dbReference>
<dbReference type="GO" id="GO:0033615">
    <property type="term" value="P:mitochondrial proton-transporting ATP synthase complex assembly"/>
    <property type="evidence" value="ECO:0007669"/>
    <property type="project" value="TreeGrafter"/>
</dbReference>
<dbReference type="Proteomes" id="UP001381693">
    <property type="component" value="Unassembled WGS sequence"/>
</dbReference>
<dbReference type="EMBL" id="JAXCGZ010013670">
    <property type="protein sequence ID" value="KAK7072124.1"/>
    <property type="molecule type" value="Genomic_DNA"/>
</dbReference>
<evidence type="ECO:0000313" key="4">
    <source>
        <dbReference type="Proteomes" id="UP001381693"/>
    </source>
</evidence>
<evidence type="ECO:0000313" key="3">
    <source>
        <dbReference type="EMBL" id="KAK7072124.1"/>
    </source>
</evidence>
<dbReference type="GO" id="GO:0031966">
    <property type="term" value="C:mitochondrial membrane"/>
    <property type="evidence" value="ECO:0007669"/>
    <property type="project" value="TreeGrafter"/>
</dbReference>
<evidence type="ECO:0000256" key="2">
    <source>
        <dbReference type="SAM" id="Phobius"/>
    </source>
</evidence>
<dbReference type="PANTHER" id="PTHR13281">
    <property type="entry name" value="TRANSMEMBRANE PROTEIN 70, MITOCHONDRIAL"/>
    <property type="match status" value="1"/>
</dbReference>
<protein>
    <submittedName>
        <fullName evidence="3">Transmembrane protein 70</fullName>
    </submittedName>
</protein>
<comment type="caution">
    <text evidence="3">The sequence shown here is derived from an EMBL/GenBank/DDBJ whole genome shotgun (WGS) entry which is preliminary data.</text>
</comment>
<gene>
    <name evidence="3" type="primary">TMEM70</name>
    <name evidence="3" type="ORF">SK128_016465</name>
</gene>
<keyword evidence="2 3" id="KW-0812">Transmembrane</keyword>